<dbReference type="AlphaFoldDB" id="W4H3I2"/>
<organism evidence="1">
    <name type="scientific">Aphanomyces astaci</name>
    <name type="common">Crayfish plague agent</name>
    <dbReference type="NCBI Taxonomy" id="112090"/>
    <lineage>
        <taxon>Eukaryota</taxon>
        <taxon>Sar</taxon>
        <taxon>Stramenopiles</taxon>
        <taxon>Oomycota</taxon>
        <taxon>Saprolegniomycetes</taxon>
        <taxon>Saprolegniales</taxon>
        <taxon>Verrucalvaceae</taxon>
        <taxon>Aphanomyces</taxon>
    </lineage>
</organism>
<sequence>MQPNAWAFIDDILGCLQRHLTLARLTSGFRGVLAAYWRLKAGLCQLASDFAPVDYVRRLGSTTVLQRWHQIQLCAGAMSPSFSAVFAPKFLNPVDRARRCVHAAVSLPLASLAHVECLQRANWHQVDAICGTVGWPRYARRRCHSSPWSNTVAPSRLTATCPSCSMCRISPSRHLSTIVCASERRFKVSLVLTSIPACSTRPYKRTLRYTLVVAGRRALSLDRDFVYLSS</sequence>
<protein>
    <submittedName>
        <fullName evidence="1">Uncharacterized protein</fullName>
    </submittedName>
</protein>
<name>W4H3I2_APHAT</name>
<reference evidence="1" key="1">
    <citation type="submission" date="2013-12" db="EMBL/GenBank/DDBJ databases">
        <title>The Genome Sequence of Aphanomyces astaci APO3.</title>
        <authorList>
            <consortium name="The Broad Institute Genomics Platform"/>
            <person name="Russ C."/>
            <person name="Tyler B."/>
            <person name="van West P."/>
            <person name="Dieguez-Uribeondo J."/>
            <person name="Young S.K."/>
            <person name="Zeng Q."/>
            <person name="Gargeya S."/>
            <person name="Fitzgerald M."/>
            <person name="Abouelleil A."/>
            <person name="Alvarado L."/>
            <person name="Chapman S.B."/>
            <person name="Gainer-Dewar J."/>
            <person name="Goldberg J."/>
            <person name="Griggs A."/>
            <person name="Gujja S."/>
            <person name="Hansen M."/>
            <person name="Howarth C."/>
            <person name="Imamovic A."/>
            <person name="Ireland A."/>
            <person name="Larimer J."/>
            <person name="McCowan C."/>
            <person name="Murphy C."/>
            <person name="Pearson M."/>
            <person name="Poon T.W."/>
            <person name="Priest M."/>
            <person name="Roberts A."/>
            <person name="Saif S."/>
            <person name="Shea T."/>
            <person name="Sykes S."/>
            <person name="Wortman J."/>
            <person name="Nusbaum C."/>
            <person name="Birren B."/>
        </authorList>
    </citation>
    <scope>NUCLEOTIDE SEQUENCE [LARGE SCALE GENOMIC DNA]</scope>
    <source>
        <strain evidence="1">APO3</strain>
    </source>
</reference>
<dbReference type="EMBL" id="KI913117">
    <property type="protein sequence ID" value="ETV85824.1"/>
    <property type="molecule type" value="Genomic_DNA"/>
</dbReference>
<accession>W4H3I2</accession>
<evidence type="ECO:0000313" key="1">
    <source>
        <dbReference type="EMBL" id="ETV85824.1"/>
    </source>
</evidence>
<dbReference type="RefSeq" id="XP_009824296.1">
    <property type="nucleotide sequence ID" value="XM_009825994.1"/>
</dbReference>
<dbReference type="GeneID" id="20804382"/>
<gene>
    <name evidence="1" type="ORF">H257_02386</name>
</gene>
<proteinExistence type="predicted"/>
<dbReference type="VEuPathDB" id="FungiDB:H257_02386"/>